<accession>A0A7G8BH09</accession>
<feature type="domain" description="S1 motif" evidence="9">
    <location>
        <begin position="355"/>
        <end position="425"/>
    </location>
</feature>
<keyword evidence="4 10" id="KW-0689">Ribosomal protein</keyword>
<feature type="region of interest" description="Disordered" evidence="8">
    <location>
        <begin position="1"/>
        <end position="51"/>
    </location>
</feature>
<dbReference type="InterPro" id="IPR000110">
    <property type="entry name" value="Ribosomal_bS1"/>
</dbReference>
<dbReference type="CDD" id="cd04465">
    <property type="entry name" value="S1_RPS1_repeat_ec2_hs2"/>
    <property type="match status" value="1"/>
</dbReference>
<dbReference type="RefSeq" id="WP_186742782.1">
    <property type="nucleotide sequence ID" value="NZ_CP060394.1"/>
</dbReference>
<dbReference type="FunFam" id="2.40.50.140:FF:000011">
    <property type="entry name" value="30S ribosomal protein S1"/>
    <property type="match status" value="2"/>
</dbReference>
<dbReference type="PANTHER" id="PTHR10724">
    <property type="entry name" value="30S RIBOSOMAL PROTEIN S1"/>
    <property type="match status" value="1"/>
</dbReference>
<feature type="domain" description="S1 motif" evidence="9">
    <location>
        <begin position="101"/>
        <end position="166"/>
    </location>
</feature>
<dbReference type="InterPro" id="IPR050437">
    <property type="entry name" value="Ribos_protein_bS1-like"/>
</dbReference>
<reference evidence="10 11" key="1">
    <citation type="submission" date="2020-08" db="EMBL/GenBank/DDBJ databases">
        <title>Edaphobacter telluris sp. nov. and Acidobacterium dinghuensis sp. nov., two acidobacteria isolated from forest soil.</title>
        <authorList>
            <person name="Fu J."/>
            <person name="Qiu L."/>
        </authorList>
    </citation>
    <scope>NUCLEOTIDE SEQUENCE [LARGE SCALE GENOMIC DNA]</scope>
    <source>
        <strain evidence="10">4Y35</strain>
    </source>
</reference>
<dbReference type="EMBL" id="CP060394">
    <property type="protein sequence ID" value="QNI31829.1"/>
    <property type="molecule type" value="Genomic_DNA"/>
</dbReference>
<dbReference type="Proteomes" id="UP000515312">
    <property type="component" value="Chromosome"/>
</dbReference>
<dbReference type="FunFam" id="2.40.50.140:FF:000018">
    <property type="entry name" value="30S ribosomal protein S1"/>
    <property type="match status" value="1"/>
</dbReference>
<sequence length="631" mass="69757">MADVLNPEQTESNPLNTELETPTLEAATEHAEPSIETTHNPEAPSAEAALETEHPVAVASEPVRSIEDEADLNSMEDFAAVLESFDREQAAEAAAQAFDDSHVVSGTVIKLTDKHVVVDVGLKSEGLIPLEQVVDHAGQPKLHPGDAVEVVIEREEAEGGYLLSYEKAQRHRVWDTIEKAANEKTILTGTVLGRVKGGLTVDIGIKAFLPGSQLEIRPVRNLDAYIGQQIEIRVIKLNKKRGNVVVSRKEILEEEQTSKRSKTLEHLEEGSILTGTVKNLTDYGAFVDLGGIDGLLHITDMSWGRLTHPRDLVNVADEIQVKVLKFDKDKQRVSLGFKQLTPDPWLDAVERYPIGARVRGRVLSVTDYGAFVELEQGIEGLVHVSEMTWSKRMKHPSKLVKPGDEVETVILAVNPGDRRISLGMKQLLENPWEHLVERYPAGTNVEGRVRNLTDFGAFIEIEDGIDGLVHVSNLSWTKRVKHPSEVLKKGEKVKAVVLGVEPENRRLSLGIKQLQPDVWETFFAQHRVGDVVHGKVLRSAQFGSFVEIAEGVEGLCHVSEATDNHGTPVKLEAGQEHEFKIIKMNQDEKKVGLSLRAVGEEASRAEVESYKQPVSSSTTTLGDLVNWKREQ</sequence>
<dbReference type="CDD" id="cd05688">
    <property type="entry name" value="S1_RPS1_repeat_ec3"/>
    <property type="match status" value="1"/>
</dbReference>
<evidence type="ECO:0000256" key="3">
    <source>
        <dbReference type="ARBA" id="ARBA00022884"/>
    </source>
</evidence>
<keyword evidence="11" id="KW-1185">Reference proteome</keyword>
<feature type="domain" description="S1 motif" evidence="9">
    <location>
        <begin position="270"/>
        <end position="338"/>
    </location>
</feature>
<dbReference type="PANTHER" id="PTHR10724:SF7">
    <property type="entry name" value="SMALL RIBOSOMAL SUBUNIT PROTEIN BS1C"/>
    <property type="match status" value="1"/>
</dbReference>
<feature type="compositionally biased region" description="Low complexity" evidence="8">
    <location>
        <begin position="14"/>
        <end position="26"/>
    </location>
</feature>
<dbReference type="CDD" id="cd05687">
    <property type="entry name" value="S1_RPS1_repeat_ec1_hs1"/>
    <property type="match status" value="1"/>
</dbReference>
<dbReference type="SMART" id="SM00316">
    <property type="entry name" value="S1"/>
    <property type="match status" value="6"/>
</dbReference>
<evidence type="ECO:0000256" key="5">
    <source>
        <dbReference type="ARBA" id="ARBA00023274"/>
    </source>
</evidence>
<dbReference type="AlphaFoldDB" id="A0A7G8BH09"/>
<dbReference type="SUPFAM" id="SSF50249">
    <property type="entry name" value="Nucleic acid-binding proteins"/>
    <property type="match status" value="6"/>
</dbReference>
<evidence type="ECO:0000256" key="4">
    <source>
        <dbReference type="ARBA" id="ARBA00022980"/>
    </source>
</evidence>
<evidence type="ECO:0000256" key="8">
    <source>
        <dbReference type="SAM" id="MobiDB-lite"/>
    </source>
</evidence>
<dbReference type="InterPro" id="IPR003029">
    <property type="entry name" value="S1_domain"/>
</dbReference>
<dbReference type="InterPro" id="IPR035104">
    <property type="entry name" value="Ribosomal_protein_S1-like"/>
</dbReference>
<name>A0A7G8BH09_9BACT</name>
<dbReference type="GO" id="GO:0003729">
    <property type="term" value="F:mRNA binding"/>
    <property type="evidence" value="ECO:0007669"/>
    <property type="project" value="TreeGrafter"/>
</dbReference>
<keyword evidence="3" id="KW-0694">RNA-binding</keyword>
<dbReference type="InterPro" id="IPR012340">
    <property type="entry name" value="NA-bd_OB-fold"/>
</dbReference>
<dbReference type="Gene3D" id="2.40.50.140">
    <property type="entry name" value="Nucleic acid-binding proteins"/>
    <property type="match status" value="6"/>
</dbReference>
<evidence type="ECO:0000256" key="2">
    <source>
        <dbReference type="ARBA" id="ARBA00022737"/>
    </source>
</evidence>
<dbReference type="PRINTS" id="PR00681">
    <property type="entry name" value="RIBOSOMALS1"/>
</dbReference>
<evidence type="ECO:0000256" key="7">
    <source>
        <dbReference type="ARBA" id="ARBA00035517"/>
    </source>
</evidence>
<evidence type="ECO:0000256" key="6">
    <source>
        <dbReference type="ARBA" id="ARBA00035293"/>
    </source>
</evidence>
<evidence type="ECO:0000259" key="9">
    <source>
        <dbReference type="PROSITE" id="PS50126"/>
    </source>
</evidence>
<evidence type="ECO:0000313" key="10">
    <source>
        <dbReference type="EMBL" id="QNI31829.1"/>
    </source>
</evidence>
<dbReference type="NCBIfam" id="NF004952">
    <property type="entry name" value="PRK06299.1-2"/>
    <property type="match status" value="1"/>
</dbReference>
<keyword evidence="5" id="KW-0687">Ribonucleoprotein</keyword>
<dbReference type="GO" id="GO:0006412">
    <property type="term" value="P:translation"/>
    <property type="evidence" value="ECO:0007669"/>
    <property type="project" value="InterPro"/>
</dbReference>
<organism evidence="10 11">
    <name type="scientific">Alloacidobacterium dinghuense</name>
    <dbReference type="NCBI Taxonomy" id="2763107"/>
    <lineage>
        <taxon>Bacteria</taxon>
        <taxon>Pseudomonadati</taxon>
        <taxon>Acidobacteriota</taxon>
        <taxon>Terriglobia</taxon>
        <taxon>Terriglobales</taxon>
        <taxon>Acidobacteriaceae</taxon>
        <taxon>Alloacidobacterium</taxon>
    </lineage>
</organism>
<feature type="domain" description="S1 motif" evidence="9">
    <location>
        <begin position="442"/>
        <end position="512"/>
    </location>
</feature>
<feature type="domain" description="S1 motif" evidence="9">
    <location>
        <begin position="184"/>
        <end position="249"/>
    </location>
</feature>
<dbReference type="KEGG" id="adin:H7849_22795"/>
<comment type="similarity">
    <text evidence="1">Belongs to the bacterial ribosomal protein bS1 family.</text>
</comment>
<gene>
    <name evidence="10" type="ORF">H7849_22795</name>
</gene>
<dbReference type="NCBIfam" id="TIGR00717">
    <property type="entry name" value="rpsA"/>
    <property type="match status" value="1"/>
</dbReference>
<keyword evidence="2" id="KW-0677">Repeat</keyword>
<evidence type="ECO:0000256" key="1">
    <source>
        <dbReference type="ARBA" id="ARBA00006767"/>
    </source>
</evidence>
<protein>
    <recommendedName>
        <fullName evidence="6">Small ribosomal subunit protein bS1</fullName>
    </recommendedName>
    <alternativeName>
        <fullName evidence="7">30S ribosomal protein S1</fullName>
    </alternativeName>
</protein>
<dbReference type="GO" id="GO:0003735">
    <property type="term" value="F:structural constituent of ribosome"/>
    <property type="evidence" value="ECO:0007669"/>
    <property type="project" value="InterPro"/>
</dbReference>
<dbReference type="Pfam" id="PF00575">
    <property type="entry name" value="S1"/>
    <property type="match status" value="6"/>
</dbReference>
<dbReference type="GO" id="GO:0022627">
    <property type="term" value="C:cytosolic small ribosomal subunit"/>
    <property type="evidence" value="ECO:0007669"/>
    <property type="project" value="TreeGrafter"/>
</dbReference>
<feature type="domain" description="S1 motif" evidence="9">
    <location>
        <begin position="529"/>
        <end position="596"/>
    </location>
</feature>
<proteinExistence type="inferred from homology"/>
<evidence type="ECO:0000313" key="11">
    <source>
        <dbReference type="Proteomes" id="UP000515312"/>
    </source>
</evidence>
<dbReference type="PROSITE" id="PS50126">
    <property type="entry name" value="S1"/>
    <property type="match status" value="6"/>
</dbReference>